<keyword evidence="4" id="KW-0808">Transferase</keyword>
<feature type="compositionally biased region" description="Acidic residues" evidence="2">
    <location>
        <begin position="27"/>
        <end position="61"/>
    </location>
</feature>
<keyword evidence="1" id="KW-0863">Zinc-finger</keyword>
<dbReference type="InterPro" id="IPR036875">
    <property type="entry name" value="Znf_CCHC_sf"/>
</dbReference>
<dbReference type="SUPFAM" id="SSF50630">
    <property type="entry name" value="Acid proteases"/>
    <property type="match status" value="1"/>
</dbReference>
<dbReference type="Gene3D" id="2.40.70.10">
    <property type="entry name" value="Acid Proteases"/>
    <property type="match status" value="1"/>
</dbReference>
<dbReference type="InterPro" id="IPR001969">
    <property type="entry name" value="Aspartic_peptidase_AS"/>
</dbReference>
<comment type="caution">
    <text evidence="4">The sequence shown here is derived from an EMBL/GenBank/DDBJ whole genome shotgun (WGS) entry which is preliminary data.</text>
</comment>
<gene>
    <name evidence="4" type="ORF">Tci_590849</name>
</gene>
<dbReference type="InterPro" id="IPR021109">
    <property type="entry name" value="Peptidase_aspartic_dom_sf"/>
</dbReference>
<keyword evidence="1" id="KW-0862">Zinc</keyword>
<feature type="region of interest" description="Disordered" evidence="2">
    <location>
        <begin position="338"/>
        <end position="361"/>
    </location>
</feature>
<keyword evidence="1" id="KW-0479">Metal-binding</keyword>
<protein>
    <submittedName>
        <fullName evidence="4">Putative reverse transcriptase domain-containing protein</fullName>
    </submittedName>
</protein>
<dbReference type="GO" id="GO:0003676">
    <property type="term" value="F:nucleic acid binding"/>
    <property type="evidence" value="ECO:0007669"/>
    <property type="project" value="InterPro"/>
</dbReference>
<dbReference type="PROSITE" id="PS00141">
    <property type="entry name" value="ASP_PROTEASE"/>
    <property type="match status" value="1"/>
</dbReference>
<evidence type="ECO:0000256" key="2">
    <source>
        <dbReference type="SAM" id="MobiDB-lite"/>
    </source>
</evidence>
<evidence type="ECO:0000256" key="1">
    <source>
        <dbReference type="PROSITE-ProRule" id="PRU00047"/>
    </source>
</evidence>
<dbReference type="Pfam" id="PF08284">
    <property type="entry name" value="RVP_2"/>
    <property type="match status" value="1"/>
</dbReference>
<keyword evidence="4" id="KW-0548">Nucleotidyltransferase</keyword>
<dbReference type="GO" id="GO:0006508">
    <property type="term" value="P:proteolysis"/>
    <property type="evidence" value="ECO:0007669"/>
    <property type="project" value="InterPro"/>
</dbReference>
<name>A0A699J9A5_TANCI</name>
<feature type="region of interest" description="Disordered" evidence="2">
    <location>
        <begin position="510"/>
        <end position="530"/>
    </location>
</feature>
<reference evidence="4" key="1">
    <citation type="journal article" date="2019" name="Sci. Rep.">
        <title>Draft genome of Tanacetum cinerariifolium, the natural source of mosquito coil.</title>
        <authorList>
            <person name="Yamashiro T."/>
            <person name="Shiraishi A."/>
            <person name="Satake H."/>
            <person name="Nakayama K."/>
        </authorList>
    </citation>
    <scope>NUCLEOTIDE SEQUENCE</scope>
</reference>
<dbReference type="Pfam" id="PF00098">
    <property type="entry name" value="zf-CCHC"/>
    <property type="match status" value="1"/>
</dbReference>
<accession>A0A699J9A5</accession>
<feature type="non-terminal residue" evidence="4">
    <location>
        <position position="805"/>
    </location>
</feature>
<feature type="domain" description="CCHC-type" evidence="3">
    <location>
        <begin position="540"/>
        <end position="555"/>
    </location>
</feature>
<dbReference type="GO" id="GO:0003964">
    <property type="term" value="F:RNA-directed DNA polymerase activity"/>
    <property type="evidence" value="ECO:0007669"/>
    <property type="project" value="UniProtKB-KW"/>
</dbReference>
<dbReference type="InterPro" id="IPR001878">
    <property type="entry name" value="Znf_CCHC"/>
</dbReference>
<evidence type="ECO:0000259" key="3">
    <source>
        <dbReference type="PROSITE" id="PS50158"/>
    </source>
</evidence>
<feature type="region of interest" description="Disordered" evidence="2">
    <location>
        <begin position="382"/>
        <end position="407"/>
    </location>
</feature>
<dbReference type="SUPFAM" id="SSF57756">
    <property type="entry name" value="Retrovirus zinc finger-like domains"/>
    <property type="match status" value="1"/>
</dbReference>
<proteinExistence type="predicted"/>
<feature type="compositionally biased region" description="Basic and acidic residues" evidence="2">
    <location>
        <begin position="383"/>
        <end position="392"/>
    </location>
</feature>
<dbReference type="CDD" id="cd00303">
    <property type="entry name" value="retropepsin_like"/>
    <property type="match status" value="1"/>
</dbReference>
<feature type="non-terminal residue" evidence="4">
    <location>
        <position position="1"/>
    </location>
</feature>
<dbReference type="SMART" id="SM00343">
    <property type="entry name" value="ZnF_C2HC"/>
    <property type="match status" value="2"/>
</dbReference>
<organism evidence="4">
    <name type="scientific">Tanacetum cinerariifolium</name>
    <name type="common">Dalmatian daisy</name>
    <name type="synonym">Chrysanthemum cinerariifolium</name>
    <dbReference type="NCBI Taxonomy" id="118510"/>
    <lineage>
        <taxon>Eukaryota</taxon>
        <taxon>Viridiplantae</taxon>
        <taxon>Streptophyta</taxon>
        <taxon>Embryophyta</taxon>
        <taxon>Tracheophyta</taxon>
        <taxon>Spermatophyta</taxon>
        <taxon>Magnoliopsida</taxon>
        <taxon>eudicotyledons</taxon>
        <taxon>Gunneridae</taxon>
        <taxon>Pentapetalae</taxon>
        <taxon>asterids</taxon>
        <taxon>campanulids</taxon>
        <taxon>Asterales</taxon>
        <taxon>Asteraceae</taxon>
        <taxon>Asteroideae</taxon>
        <taxon>Anthemideae</taxon>
        <taxon>Anthemidinae</taxon>
        <taxon>Tanacetum</taxon>
    </lineage>
</organism>
<feature type="compositionally biased region" description="Acidic residues" evidence="2">
    <location>
        <begin position="1"/>
        <end position="19"/>
    </location>
</feature>
<dbReference type="GO" id="GO:0008270">
    <property type="term" value="F:zinc ion binding"/>
    <property type="evidence" value="ECO:0007669"/>
    <property type="project" value="UniProtKB-KW"/>
</dbReference>
<sequence length="805" mass="89114">YVAVFDPDEDPEEDPEDDHVDYPTDGGDGDDEPSDDYDDDDDTDDEDGEPFEDEEDGEEEEHLALADSSVVPIVDPVLPARDAKALEAGEPTPTPRSPHTIILFSQTRLRRERKTIRLEPSMSASMEACIARYSALLSPPLPVPSPPLPLPSPLTTSPTNIGAPLGYRAAEIKMRALLPSTSRRTDIPKADVSPRKRDCLTTLALEFEVGRVLQLMEIAPTTLEGVDQRVTELDTTVRQRIDEFEIRFEEAHDERAFLRACVNTLFRDRPDHHHTAMLLDREAMYSREAWAGSEDRSAAIAAYVRILEAHVVALIAQTSSLQTQLTTTLEHIEILEARDPEPQKGPAEAGSSSTPATTTTPTTTVIDAQLQAPIDRGVAAALAEHDADRSRNGDNSNDLGTGGRRQMTTPRECTYTDFLKCQPMSFQDTEGVIGLTRWKCLDMVELSHEQPFKRNNVARAYTSRPGDKKPYGGTKPLCSKCNYHNDGPSAQKCINCKKIAHLAYDCKGRPAATNNNNNNTNNTNNNNQRAQGANARGITCFECGVQGHYKSDCPKLKNGNQGNRARNENAVARAYAVGTAETNPNSNVFTGTFLLNNRYASILFDTGADRSFITTAFSLLIDIIPTTPDRGYDVELADDRIIWVNTLIRGCTLNFLNHPFNIDLMPVEMGSFDVIIGMDWLVKYHAIIVYNEKLVRVPFDNKILIFHGDGNNNGHESRLNIISCTKTQRYLLKGCPVFLAHVTTKGAEDKSEEKQLEDVPIVQDFLEVFPEDLPGIPPTRQMEFQIDLVPGAAPVARAPYQLAPS</sequence>
<dbReference type="Gene3D" id="4.10.60.10">
    <property type="entry name" value="Zinc finger, CCHC-type"/>
    <property type="match status" value="1"/>
</dbReference>
<keyword evidence="4" id="KW-0695">RNA-directed DNA polymerase</keyword>
<feature type="compositionally biased region" description="Low complexity" evidence="2">
    <location>
        <begin position="513"/>
        <end position="527"/>
    </location>
</feature>
<dbReference type="EMBL" id="BKCJ010382741">
    <property type="protein sequence ID" value="GFA18877.1"/>
    <property type="molecule type" value="Genomic_DNA"/>
</dbReference>
<feature type="compositionally biased region" description="Low complexity" evidence="2">
    <location>
        <begin position="345"/>
        <end position="361"/>
    </location>
</feature>
<dbReference type="PANTHER" id="PTHR15503">
    <property type="entry name" value="LDOC1 RELATED"/>
    <property type="match status" value="1"/>
</dbReference>
<dbReference type="AlphaFoldDB" id="A0A699J9A5"/>
<evidence type="ECO:0000313" key="4">
    <source>
        <dbReference type="EMBL" id="GFA18877.1"/>
    </source>
</evidence>
<dbReference type="PANTHER" id="PTHR15503:SF42">
    <property type="entry name" value="ZINC FINGER, CCHC-TYPE, RETROTRANSPOSON GAG DOMAIN, ASPARTIC PEPTIDASE DOMAIN PROTEIN-RELATED"/>
    <property type="match status" value="1"/>
</dbReference>
<dbReference type="PROSITE" id="PS50158">
    <property type="entry name" value="ZF_CCHC"/>
    <property type="match status" value="1"/>
</dbReference>
<dbReference type="GO" id="GO:0004190">
    <property type="term" value="F:aspartic-type endopeptidase activity"/>
    <property type="evidence" value="ECO:0007669"/>
    <property type="project" value="InterPro"/>
</dbReference>
<dbReference type="InterPro" id="IPR032567">
    <property type="entry name" value="RTL1-rel"/>
</dbReference>
<feature type="region of interest" description="Disordered" evidence="2">
    <location>
        <begin position="1"/>
        <end position="70"/>
    </location>
</feature>